<dbReference type="EC" id="4.1.1.50" evidence="12"/>
<evidence type="ECO:0000256" key="15">
    <source>
        <dbReference type="PIRSR" id="PIRSR001355-3"/>
    </source>
</evidence>
<comment type="pathway">
    <text evidence="1 12">Amine and polyamine biosynthesis; S-adenosylmethioninamine biosynthesis; S-adenosylmethioninamine from S-adenosyl-L-methionine: step 1/1.</text>
</comment>
<evidence type="ECO:0000256" key="17">
    <source>
        <dbReference type="PIRSR" id="PIRSR001355-5"/>
    </source>
</evidence>
<evidence type="ECO:0000256" key="10">
    <source>
        <dbReference type="ARBA" id="ARBA00023317"/>
    </source>
</evidence>
<dbReference type="PANTHER" id="PTHR11570">
    <property type="entry name" value="S-ADENOSYLMETHIONINE DECARBOXYLASE"/>
    <property type="match status" value="1"/>
</dbReference>
<evidence type="ECO:0000256" key="4">
    <source>
        <dbReference type="ARBA" id="ARBA00022793"/>
    </source>
</evidence>
<gene>
    <name evidence="18" type="primary">SAMDC</name>
    <name evidence="18" type="ORF">QJS10_CPA05g00919</name>
</gene>
<dbReference type="InterPro" id="IPR018166">
    <property type="entry name" value="S-AdoMet_deCO2ase_CS"/>
</dbReference>
<name>A0AAV9EX47_ACOCL</name>
<protein>
    <recommendedName>
        <fullName evidence="12">S-adenosylmethionine decarboxylase proenzyme</fullName>
        <ecNumber evidence="12">4.1.1.50</ecNumber>
    </recommendedName>
</protein>
<comment type="catalytic activity">
    <reaction evidence="11 12">
        <text>S-adenosyl-L-methionine + H(+) = S-adenosyl 3-(methylsulfanyl)propylamine + CO2</text>
        <dbReference type="Rhea" id="RHEA:15981"/>
        <dbReference type="ChEBI" id="CHEBI:15378"/>
        <dbReference type="ChEBI" id="CHEBI:16526"/>
        <dbReference type="ChEBI" id="CHEBI:57443"/>
        <dbReference type="ChEBI" id="CHEBI:59789"/>
        <dbReference type="EC" id="4.1.1.50"/>
    </reaction>
</comment>
<evidence type="ECO:0000256" key="2">
    <source>
        <dbReference type="ARBA" id="ARBA00008466"/>
    </source>
</evidence>
<dbReference type="InterPro" id="IPR048283">
    <property type="entry name" value="AdoMetDC-like"/>
</dbReference>
<evidence type="ECO:0000313" key="19">
    <source>
        <dbReference type="Proteomes" id="UP001180020"/>
    </source>
</evidence>
<proteinExistence type="inferred from homology"/>
<dbReference type="FunFam" id="3.30.360.50:FF:000001">
    <property type="entry name" value="S-adenosylmethionine decarboxylase proenzyme"/>
    <property type="match status" value="1"/>
</dbReference>
<evidence type="ECO:0000256" key="7">
    <source>
        <dbReference type="ARBA" id="ARBA00023145"/>
    </source>
</evidence>
<feature type="active site" description="Proton acceptor; for processing activity" evidence="13">
    <location>
        <position position="243"/>
    </location>
</feature>
<comment type="caution">
    <text evidence="18">The sequence shown here is derived from an EMBL/GenBank/DDBJ whole genome shotgun (WGS) entry which is preliminary data.</text>
</comment>
<keyword evidence="3 12" id="KW-0949">S-adenosyl-L-methionine</keyword>
<reference evidence="18" key="2">
    <citation type="submission" date="2023-06" db="EMBL/GenBank/DDBJ databases">
        <authorList>
            <person name="Ma L."/>
            <person name="Liu K.-W."/>
            <person name="Li Z."/>
            <person name="Hsiao Y.-Y."/>
            <person name="Qi Y."/>
            <person name="Fu T."/>
            <person name="Tang G."/>
            <person name="Zhang D."/>
            <person name="Sun W.-H."/>
            <person name="Liu D.-K."/>
            <person name="Li Y."/>
            <person name="Chen G.-Z."/>
            <person name="Liu X.-D."/>
            <person name="Liao X.-Y."/>
            <person name="Jiang Y.-T."/>
            <person name="Yu X."/>
            <person name="Hao Y."/>
            <person name="Huang J."/>
            <person name="Zhao X.-W."/>
            <person name="Ke S."/>
            <person name="Chen Y.-Y."/>
            <person name="Wu W.-L."/>
            <person name="Hsu J.-L."/>
            <person name="Lin Y.-F."/>
            <person name="Huang M.-D."/>
            <person name="Li C.-Y."/>
            <person name="Huang L."/>
            <person name="Wang Z.-W."/>
            <person name="Zhao X."/>
            <person name="Zhong W.-Y."/>
            <person name="Peng D.-H."/>
            <person name="Ahmad S."/>
            <person name="Lan S."/>
            <person name="Zhang J.-S."/>
            <person name="Tsai W.-C."/>
            <person name="Van De Peer Y."/>
            <person name="Liu Z.-J."/>
        </authorList>
    </citation>
    <scope>NUCLEOTIDE SEQUENCE</scope>
    <source>
        <strain evidence="18">CP</strain>
        <tissue evidence="18">Leaves</tissue>
    </source>
</reference>
<evidence type="ECO:0000256" key="14">
    <source>
        <dbReference type="PIRSR" id="PIRSR001355-2"/>
    </source>
</evidence>
<keyword evidence="8 12" id="KW-0456">Lyase</keyword>
<dbReference type="GO" id="GO:0004014">
    <property type="term" value="F:adenosylmethionine decarboxylase activity"/>
    <property type="evidence" value="ECO:0007669"/>
    <property type="project" value="UniProtKB-EC"/>
</dbReference>
<comment type="similarity">
    <text evidence="2 12">Belongs to the eukaryotic AdoMetDC family.</text>
</comment>
<feature type="active site" description="Schiff-base intermediate with substrate; via pyruvic acid" evidence="13">
    <location>
        <position position="64"/>
    </location>
</feature>
<dbReference type="PANTHER" id="PTHR11570:SF38">
    <property type="entry name" value="S-ADENOSYLMETHIONINE DECARBOXYLASE PROENZYME 4"/>
    <property type="match status" value="1"/>
</dbReference>
<keyword evidence="9 12" id="KW-0704">Schiff base</keyword>
<dbReference type="Gene3D" id="3.60.90.10">
    <property type="entry name" value="S-adenosylmethionine decarboxylase"/>
    <property type="match status" value="1"/>
</dbReference>
<evidence type="ECO:0000256" key="9">
    <source>
        <dbReference type="ARBA" id="ARBA00023270"/>
    </source>
</evidence>
<sequence>MAVSGFEGFEKRLELRFTSTTNTDSFGLRLISISELESILERVQCTIVSAVGNPWFDSYVLSESSLFIYPDQVIIKTCGTTRLLRSVRPLLTLASKLGLVPHSCRYTRGTFIFPKSQPFPHTSFDDEVRFLNECLPSSLCHRKSCVMASKWHVYSASSNSESSNNMLFTMEVCMTHLDRVVAEKFFRNSVEVAQPINELYGQEMTRSTGIGKINPGWLVCDYGFDPCGYSMNGLGESLYSTVHVTPEEGHSYASFECAGWTDEMDGICETLMRVACVFRPGSMSVSVVHNGGGGGSWRGNVSDALVTVGLGRREWETEMMPGIGTINFMVFEERWQ</sequence>
<feature type="binding site" evidence="14">
    <location>
        <position position="224"/>
    </location>
    <ligand>
        <name>substrate</name>
    </ligand>
</feature>
<evidence type="ECO:0000256" key="6">
    <source>
        <dbReference type="ARBA" id="ARBA00023115"/>
    </source>
</evidence>
<dbReference type="Proteomes" id="UP001180020">
    <property type="component" value="Unassembled WGS sequence"/>
</dbReference>
<dbReference type="GO" id="GO:0006597">
    <property type="term" value="P:spermine biosynthetic process"/>
    <property type="evidence" value="ECO:0007669"/>
    <property type="project" value="InterPro"/>
</dbReference>
<dbReference type="Pfam" id="PF01536">
    <property type="entry name" value="SAM_decarbox"/>
    <property type="match status" value="1"/>
</dbReference>
<dbReference type="PROSITE" id="PS01336">
    <property type="entry name" value="ADOMETDC"/>
    <property type="match status" value="1"/>
</dbReference>
<feature type="site" description="Cleavage (non-hydrolytic); by autolysis" evidence="16">
    <location>
        <begin position="63"/>
        <end position="64"/>
    </location>
</feature>
<dbReference type="PIRSF" id="PIRSF001355">
    <property type="entry name" value="S-AdenosylMet_decarboxylase"/>
    <property type="match status" value="1"/>
</dbReference>
<keyword evidence="5 12" id="KW-0745">Spermidine biosynthesis</keyword>
<keyword evidence="7 12" id="KW-0865">Zymogen</keyword>
<dbReference type="InterPro" id="IPR016067">
    <property type="entry name" value="S-AdoMet_deCO2ase_core"/>
</dbReference>
<evidence type="ECO:0000256" key="12">
    <source>
        <dbReference type="PIRNR" id="PIRNR001355"/>
    </source>
</evidence>
<keyword evidence="4 12" id="KW-0210">Decarboxylase</keyword>
<feature type="active site" description="Proton donor; for catalytic activity" evidence="13">
    <location>
        <position position="78"/>
    </location>
</feature>
<feature type="binding site" evidence="14">
    <location>
        <position position="247"/>
    </location>
    <ligand>
        <name>substrate</name>
    </ligand>
</feature>
<feature type="active site" description="Proton acceptor; for processing activity" evidence="13">
    <location>
        <position position="230"/>
    </location>
</feature>
<comment type="cofactor">
    <cofactor evidence="12">
        <name>pyruvate</name>
        <dbReference type="ChEBI" id="CHEBI:15361"/>
    </cofactor>
    <text evidence="12">Binds 1 pyruvoyl group covalently per subunit.</text>
</comment>
<evidence type="ECO:0000313" key="18">
    <source>
        <dbReference type="EMBL" id="KAK1316733.1"/>
    </source>
</evidence>
<feature type="modified residue" description="Pyruvic acid (Ser); by autocatalysis" evidence="15">
    <location>
        <position position="64"/>
    </location>
</feature>
<keyword evidence="10 12" id="KW-0670">Pyruvate</keyword>
<dbReference type="Gene3D" id="3.30.360.50">
    <property type="entry name" value="S-adenosylmethionine decarboxylase"/>
    <property type="match status" value="1"/>
</dbReference>
<evidence type="ECO:0000256" key="16">
    <source>
        <dbReference type="PIRSR" id="PIRSR001355-4"/>
    </source>
</evidence>
<evidence type="ECO:0000256" key="3">
    <source>
        <dbReference type="ARBA" id="ARBA00022691"/>
    </source>
</evidence>
<dbReference type="InterPro" id="IPR001985">
    <property type="entry name" value="S-AdoMet_decarboxylase_euk"/>
</dbReference>
<dbReference type="GO" id="GO:0005829">
    <property type="term" value="C:cytosol"/>
    <property type="evidence" value="ECO:0007669"/>
    <property type="project" value="TreeGrafter"/>
</dbReference>
<dbReference type="SUPFAM" id="SSF56276">
    <property type="entry name" value="S-adenosylmethionine decarboxylase"/>
    <property type="match status" value="1"/>
</dbReference>
<feature type="binding site" evidence="14">
    <location>
        <position position="6"/>
    </location>
    <ligand>
        <name>substrate</name>
    </ligand>
</feature>
<evidence type="ECO:0000256" key="11">
    <source>
        <dbReference type="ARBA" id="ARBA00048112"/>
    </source>
</evidence>
<evidence type="ECO:0000256" key="5">
    <source>
        <dbReference type="ARBA" id="ARBA00023066"/>
    </source>
</evidence>
<dbReference type="AlphaFoldDB" id="A0AAV9EX47"/>
<keyword evidence="16" id="KW-0068">Autocatalytic cleavage</keyword>
<keyword evidence="6 12" id="KW-0620">Polyamine biosynthesis</keyword>
<evidence type="ECO:0000256" key="1">
    <source>
        <dbReference type="ARBA" id="ARBA00004911"/>
    </source>
</evidence>
<feature type="binding site" evidence="14">
    <location>
        <position position="63"/>
    </location>
    <ligand>
        <name>substrate</name>
    </ligand>
</feature>
<dbReference type="NCBIfam" id="TIGR00535">
    <property type="entry name" value="SAM_DCase"/>
    <property type="match status" value="1"/>
</dbReference>
<accession>A0AAV9EX47</accession>
<dbReference type="EMBL" id="JAUJYO010000005">
    <property type="protein sequence ID" value="KAK1316733.1"/>
    <property type="molecule type" value="Genomic_DNA"/>
</dbReference>
<dbReference type="GO" id="GO:0008295">
    <property type="term" value="P:spermidine biosynthetic process"/>
    <property type="evidence" value="ECO:0007669"/>
    <property type="project" value="UniProtKB-KW"/>
</dbReference>
<reference evidence="18" key="1">
    <citation type="journal article" date="2023" name="Nat. Commun.">
        <title>Diploid and tetraploid genomes of Acorus and the evolution of monocots.</title>
        <authorList>
            <person name="Ma L."/>
            <person name="Liu K.W."/>
            <person name="Li Z."/>
            <person name="Hsiao Y.Y."/>
            <person name="Qi Y."/>
            <person name="Fu T."/>
            <person name="Tang G.D."/>
            <person name="Zhang D."/>
            <person name="Sun W.H."/>
            <person name="Liu D.K."/>
            <person name="Li Y."/>
            <person name="Chen G.Z."/>
            <person name="Liu X.D."/>
            <person name="Liao X.Y."/>
            <person name="Jiang Y.T."/>
            <person name="Yu X."/>
            <person name="Hao Y."/>
            <person name="Huang J."/>
            <person name="Zhao X.W."/>
            <person name="Ke S."/>
            <person name="Chen Y.Y."/>
            <person name="Wu W.L."/>
            <person name="Hsu J.L."/>
            <person name="Lin Y.F."/>
            <person name="Huang M.D."/>
            <person name="Li C.Y."/>
            <person name="Huang L."/>
            <person name="Wang Z.W."/>
            <person name="Zhao X."/>
            <person name="Zhong W.Y."/>
            <person name="Peng D.H."/>
            <person name="Ahmad S."/>
            <person name="Lan S."/>
            <person name="Zhang J.S."/>
            <person name="Tsai W.C."/>
            <person name="Van de Peer Y."/>
            <person name="Liu Z.J."/>
        </authorList>
    </citation>
    <scope>NUCLEOTIDE SEQUENCE</scope>
    <source>
        <strain evidence="18">CP</strain>
    </source>
</reference>
<evidence type="ECO:0000256" key="13">
    <source>
        <dbReference type="PIRSR" id="PIRSR001355-1"/>
    </source>
</evidence>
<evidence type="ECO:0000256" key="8">
    <source>
        <dbReference type="ARBA" id="ARBA00023239"/>
    </source>
</evidence>
<feature type="chain" id="PRO_5044050690" description="S-adenosylmethionine decarboxylase alpha chain" evidence="17">
    <location>
        <begin position="64"/>
        <end position="336"/>
    </location>
</feature>
<organism evidence="18 19">
    <name type="scientific">Acorus calamus</name>
    <name type="common">Sweet flag</name>
    <dbReference type="NCBI Taxonomy" id="4465"/>
    <lineage>
        <taxon>Eukaryota</taxon>
        <taxon>Viridiplantae</taxon>
        <taxon>Streptophyta</taxon>
        <taxon>Embryophyta</taxon>
        <taxon>Tracheophyta</taxon>
        <taxon>Spermatophyta</taxon>
        <taxon>Magnoliopsida</taxon>
        <taxon>Liliopsida</taxon>
        <taxon>Acoraceae</taxon>
        <taxon>Acorus</taxon>
    </lineage>
</organism>
<keyword evidence="19" id="KW-1185">Reference proteome</keyword>
<feature type="chain" id="PRO_5044050689" description="S-adenosylmethionine decarboxylase beta chain" evidence="17">
    <location>
        <begin position="1"/>
        <end position="63"/>
    </location>
</feature>